<organism evidence="4 5">
    <name type="scientific">Amycolatopsis acidicola</name>
    <dbReference type="NCBI Taxonomy" id="2596893"/>
    <lineage>
        <taxon>Bacteria</taxon>
        <taxon>Bacillati</taxon>
        <taxon>Actinomycetota</taxon>
        <taxon>Actinomycetes</taxon>
        <taxon>Pseudonocardiales</taxon>
        <taxon>Pseudonocardiaceae</taxon>
        <taxon>Amycolatopsis</taxon>
    </lineage>
</organism>
<dbReference type="RefSeq" id="WP_144753424.1">
    <property type="nucleotide sequence ID" value="NZ_VMNW02000075.1"/>
</dbReference>
<feature type="region of interest" description="Disordered" evidence="1">
    <location>
        <begin position="1"/>
        <end position="38"/>
    </location>
</feature>
<dbReference type="InterPro" id="IPR042070">
    <property type="entry name" value="PucR_C-HTH_sf"/>
</dbReference>
<evidence type="ECO:0000313" key="4">
    <source>
        <dbReference type="EMBL" id="KAA9153524.1"/>
    </source>
</evidence>
<feature type="domain" description="PucR C-terminal helix-turn-helix" evidence="2">
    <location>
        <begin position="378"/>
        <end position="433"/>
    </location>
</feature>
<gene>
    <name evidence="4" type="ORF">FPZ12_034315</name>
</gene>
<dbReference type="InterPro" id="IPR058663">
    <property type="entry name" value="PucR-like_N"/>
</dbReference>
<evidence type="ECO:0000259" key="2">
    <source>
        <dbReference type="Pfam" id="PF13556"/>
    </source>
</evidence>
<accession>A0A5N0US60</accession>
<protein>
    <submittedName>
        <fullName evidence="4">PucR family transcriptional regulator</fullName>
    </submittedName>
</protein>
<evidence type="ECO:0000313" key="5">
    <source>
        <dbReference type="Proteomes" id="UP000319769"/>
    </source>
</evidence>
<proteinExistence type="predicted"/>
<sequence length="439" mass="48176">MTTDAGTRQQPGVRKNAPGRSPRGEPRPAGFPARPRRDPAVEVATGIGRASRLWASLPRELARAFRPHADAMAREILREIQLAVPEYARPLEGPFGKTIVQGVQEAVLHALDNLGNPAAPQESWITLFHHLGKVEFSEGRTLNQLQTAYRVGGRVAWRYIATVAQSLGLSTEFLCVGAEAIFSYVDEISALSLQGYAAAQARAAGTRARQRRQLLELILVDPPASPKAIAALAVTAGWKLPERVVAVALEPRPDQHQLEPPTLDHEILVDLEGPQPCLLAAPELLPPAELESALLGWRAAIGPTVPLNDAALSLRWARRTIELATRSVIDAGPVTSATDHLATLWLLSDEFLIRELIRRCLAPLRGLTEKQRTRLSLTLLAWLQSSGTAPDMAERLGVHPQTVRYRMRQLEQLFGDRLNDPESRSNLEIALRAQQLLNP</sequence>
<reference evidence="4" key="1">
    <citation type="submission" date="2019-09" db="EMBL/GenBank/DDBJ databases">
        <authorList>
            <person name="Teo W.F.A."/>
            <person name="Duangmal K."/>
        </authorList>
    </citation>
    <scope>NUCLEOTIDE SEQUENCE [LARGE SCALE GENOMIC DNA]</scope>
    <source>
        <strain evidence="4">K81G1</strain>
    </source>
</reference>
<dbReference type="AlphaFoldDB" id="A0A5N0US60"/>
<dbReference type="Gene3D" id="1.10.10.2840">
    <property type="entry name" value="PucR C-terminal helix-turn-helix domain"/>
    <property type="match status" value="1"/>
</dbReference>
<evidence type="ECO:0000259" key="3">
    <source>
        <dbReference type="Pfam" id="PF25906"/>
    </source>
</evidence>
<feature type="domain" description="PucR-like N-terminal" evidence="3">
    <location>
        <begin position="54"/>
        <end position="219"/>
    </location>
</feature>
<name>A0A5N0US60_9PSEU</name>
<dbReference type="Pfam" id="PF25906">
    <property type="entry name" value="PucR-like_N"/>
    <property type="match status" value="1"/>
</dbReference>
<evidence type="ECO:0000256" key="1">
    <source>
        <dbReference type="SAM" id="MobiDB-lite"/>
    </source>
</evidence>
<dbReference type="EMBL" id="VMNW02000075">
    <property type="protein sequence ID" value="KAA9153524.1"/>
    <property type="molecule type" value="Genomic_DNA"/>
</dbReference>
<dbReference type="InterPro" id="IPR051448">
    <property type="entry name" value="CdaR-like_regulators"/>
</dbReference>
<dbReference type="OrthoDB" id="5243741at2"/>
<dbReference type="PANTHER" id="PTHR33744:SF1">
    <property type="entry name" value="DNA-BINDING TRANSCRIPTIONAL ACTIVATOR ADER"/>
    <property type="match status" value="1"/>
</dbReference>
<dbReference type="InterPro" id="IPR025736">
    <property type="entry name" value="PucR_C-HTH_dom"/>
</dbReference>
<dbReference type="PANTHER" id="PTHR33744">
    <property type="entry name" value="CARBOHYDRATE DIACID REGULATOR"/>
    <property type="match status" value="1"/>
</dbReference>
<dbReference type="Pfam" id="PF13556">
    <property type="entry name" value="HTH_30"/>
    <property type="match status" value="1"/>
</dbReference>
<comment type="caution">
    <text evidence="4">The sequence shown here is derived from an EMBL/GenBank/DDBJ whole genome shotgun (WGS) entry which is preliminary data.</text>
</comment>
<dbReference type="Proteomes" id="UP000319769">
    <property type="component" value="Unassembled WGS sequence"/>
</dbReference>
<keyword evidence="5" id="KW-1185">Reference proteome</keyword>
<feature type="compositionally biased region" description="Polar residues" evidence="1">
    <location>
        <begin position="1"/>
        <end position="10"/>
    </location>
</feature>